<dbReference type="Gene3D" id="3.40.930.10">
    <property type="entry name" value="Mannitol-specific EII, Chain A"/>
    <property type="match status" value="1"/>
</dbReference>
<dbReference type="Gene3D" id="1.10.274.10">
    <property type="entry name" value="PtsI, HPr-binding domain"/>
    <property type="match status" value="1"/>
</dbReference>
<organism evidence="18 19">
    <name type="scientific">Robbsia betulipollinis</name>
    <dbReference type="NCBI Taxonomy" id="2981849"/>
    <lineage>
        <taxon>Bacteria</taxon>
        <taxon>Pseudomonadati</taxon>
        <taxon>Pseudomonadota</taxon>
        <taxon>Betaproteobacteria</taxon>
        <taxon>Burkholderiales</taxon>
        <taxon>Burkholderiaceae</taxon>
        <taxon>Robbsia</taxon>
    </lineage>
</organism>
<dbReference type="Pfam" id="PF00359">
    <property type="entry name" value="PTS_EIIA_2"/>
    <property type="match status" value="1"/>
</dbReference>
<dbReference type="PRINTS" id="PR01736">
    <property type="entry name" value="PHPHTRNFRASE"/>
</dbReference>
<dbReference type="SUPFAM" id="SSF52009">
    <property type="entry name" value="Phosphohistidine domain"/>
    <property type="match status" value="1"/>
</dbReference>
<comment type="caution">
    <text evidence="18">The sequence shown here is derived from an EMBL/GenBank/DDBJ whole genome shotgun (WGS) entry which is preliminary data.</text>
</comment>
<dbReference type="InterPro" id="IPR036637">
    <property type="entry name" value="Phosphohistidine_dom_sf"/>
</dbReference>
<evidence type="ECO:0000256" key="3">
    <source>
        <dbReference type="ARBA" id="ARBA00004496"/>
    </source>
</evidence>
<evidence type="ECO:0000256" key="15">
    <source>
        <dbReference type="SAM" id="Coils"/>
    </source>
</evidence>
<dbReference type="SUPFAM" id="SSF55594">
    <property type="entry name" value="HPr-like"/>
    <property type="match status" value="1"/>
</dbReference>
<dbReference type="InterPro" id="IPR000032">
    <property type="entry name" value="HPr-like"/>
</dbReference>
<dbReference type="CDD" id="cd00367">
    <property type="entry name" value="PTS-HPr_like"/>
    <property type="match status" value="1"/>
</dbReference>
<accession>A0ABT3ZR72</accession>
<keyword evidence="7" id="KW-0963">Cytoplasm</keyword>
<dbReference type="InterPro" id="IPR008731">
    <property type="entry name" value="PTS_EIN"/>
</dbReference>
<dbReference type="NCBIfam" id="TIGR01417">
    <property type="entry name" value="PTS_I_fam"/>
    <property type="match status" value="1"/>
</dbReference>
<evidence type="ECO:0000259" key="17">
    <source>
        <dbReference type="PROSITE" id="PS51350"/>
    </source>
</evidence>
<dbReference type="SUPFAM" id="SSF47831">
    <property type="entry name" value="Enzyme I of the PEP:sugar phosphotransferase system HPr-binding (sub)domain"/>
    <property type="match status" value="1"/>
</dbReference>
<evidence type="ECO:0000256" key="5">
    <source>
        <dbReference type="ARBA" id="ARBA00012232"/>
    </source>
</evidence>
<dbReference type="Gene3D" id="3.50.30.10">
    <property type="entry name" value="Phosphohistidine domain"/>
    <property type="match status" value="1"/>
</dbReference>
<dbReference type="RefSeq" id="WP_267848949.1">
    <property type="nucleotide sequence ID" value="NZ_JAPMXC010000010.1"/>
</dbReference>
<dbReference type="InterPro" id="IPR016152">
    <property type="entry name" value="PTrfase/Anion_transptr"/>
</dbReference>
<keyword evidence="6" id="KW-0813">Transport</keyword>
<dbReference type="InterPro" id="IPR023151">
    <property type="entry name" value="PEP_util_CS"/>
</dbReference>
<reference evidence="18" key="1">
    <citation type="submission" date="2022-11" db="EMBL/GenBank/DDBJ databases">
        <title>Robbsia betulipollinis sp. nov., isolated from pollen of birch (Betula pendula).</title>
        <authorList>
            <person name="Shi H."/>
            <person name="Ambika Manirajan B."/>
            <person name="Ratering S."/>
            <person name="Geissler-Plaum R."/>
            <person name="Schnell S."/>
        </authorList>
    </citation>
    <scope>NUCLEOTIDE SEQUENCE</scope>
    <source>
        <strain evidence="18">Bb-Pol-6</strain>
    </source>
</reference>
<comment type="cofactor">
    <cofactor evidence="2">
        <name>Mg(2+)</name>
        <dbReference type="ChEBI" id="CHEBI:18420"/>
    </cofactor>
</comment>
<keyword evidence="11" id="KW-0598">Phosphotransferase system</keyword>
<dbReference type="SUPFAM" id="SSF55804">
    <property type="entry name" value="Phoshotransferase/anion transport protein"/>
    <property type="match status" value="1"/>
</dbReference>
<dbReference type="Gene3D" id="3.30.1340.10">
    <property type="entry name" value="HPr-like"/>
    <property type="match status" value="1"/>
</dbReference>
<name>A0ABT3ZR72_9BURK</name>
<dbReference type="InterPro" id="IPR006318">
    <property type="entry name" value="PTS_EI-like"/>
</dbReference>
<dbReference type="InterPro" id="IPR015813">
    <property type="entry name" value="Pyrv/PenolPyrv_kinase-like_dom"/>
</dbReference>
<feature type="domain" description="HPr" evidence="17">
    <location>
        <begin position="176"/>
        <end position="263"/>
    </location>
</feature>
<dbReference type="InterPro" id="IPR001020">
    <property type="entry name" value="PTS_HPr_His_P_site"/>
</dbReference>
<feature type="domain" description="PTS EIIA type-2" evidence="16">
    <location>
        <begin position="3"/>
        <end position="143"/>
    </location>
</feature>
<keyword evidence="13" id="KW-0418">Kinase</keyword>
<feature type="coiled-coil region" evidence="15">
    <location>
        <begin position="523"/>
        <end position="550"/>
    </location>
</feature>
<dbReference type="InterPro" id="IPR036618">
    <property type="entry name" value="PtsI_HPr-bd_sf"/>
</dbReference>
<dbReference type="PROSITE" id="PS51094">
    <property type="entry name" value="PTS_EIIA_TYPE_2"/>
    <property type="match status" value="1"/>
</dbReference>
<keyword evidence="10 18" id="KW-0808">Transferase</keyword>
<dbReference type="InterPro" id="IPR018274">
    <property type="entry name" value="PEP_util_AS"/>
</dbReference>
<keyword evidence="8" id="KW-0597">Phosphoprotein</keyword>
<dbReference type="Pfam" id="PF02896">
    <property type="entry name" value="PEP-utilizers_C"/>
    <property type="match status" value="1"/>
</dbReference>
<evidence type="ECO:0000256" key="12">
    <source>
        <dbReference type="ARBA" id="ARBA00022723"/>
    </source>
</evidence>
<keyword evidence="9" id="KW-0762">Sugar transport</keyword>
<evidence type="ECO:0000256" key="7">
    <source>
        <dbReference type="ARBA" id="ARBA00022490"/>
    </source>
</evidence>
<dbReference type="InterPro" id="IPR008279">
    <property type="entry name" value="PEP-util_enz_mobile_dom"/>
</dbReference>
<protein>
    <recommendedName>
        <fullName evidence="5">phosphoenolpyruvate--protein phosphotransferase</fullName>
        <ecNumber evidence="5">2.7.3.9</ecNumber>
    </recommendedName>
</protein>
<dbReference type="Proteomes" id="UP001082899">
    <property type="component" value="Unassembled WGS sequence"/>
</dbReference>
<dbReference type="PROSITE" id="PS00372">
    <property type="entry name" value="PTS_EIIA_TYPE_2_HIS"/>
    <property type="match status" value="1"/>
</dbReference>
<keyword evidence="12" id="KW-0479">Metal-binding</keyword>
<dbReference type="GO" id="GO:0008965">
    <property type="term" value="F:phosphoenolpyruvate-protein phosphotransferase activity"/>
    <property type="evidence" value="ECO:0007669"/>
    <property type="project" value="UniProtKB-EC"/>
</dbReference>
<evidence type="ECO:0000256" key="13">
    <source>
        <dbReference type="ARBA" id="ARBA00022777"/>
    </source>
</evidence>
<evidence type="ECO:0000313" key="19">
    <source>
        <dbReference type="Proteomes" id="UP001082899"/>
    </source>
</evidence>
<sequence>MALLLTPDLVRLGARAADKRDAIAQAGQLLVDAGRILPGYLDSLAAREAVANTYLGSGVAIPHGMPDDRHLIRHTGIAILQLPEGVEWQPGEQVRLVFAIAAQSDEHIGLLQRLTRAIGDPRRLQAMVETTDPARLIALLEGTDEGAAVGMAGVAPDGDGLAAPAGTPVPEAEDFDERIELVLDYPSGLHARPASAWVATAKRQPAELRVRVGTAVADPTSLIGLLQLGAVAGATLVISARGERAADALAALRRTIEMLAVEEHERAAAARARQPQSTTPLWQPLDAALTIAGLGVGPGMTLGRVRVLRSHAAEIADTPGDLLDDTHRLDAALAATDADLVALARSTTQRFGAAEGEIFEAQRGLVRHAEALDEVARALLDGHGLGWAWHRAMARQAGALASAADPLLAGRAADVRDVARRVSMHIDRLGGGADAAQSAMPVTGDAPEATILLAEDLTPSDTAALDPATTLGFCTVAGGPTSHTAILARTLGVPAAVACGPRLLTVADGAFAVLDGTSGRLHLDVSAADLARARAQIAELDRARRRAQDDRALPARTQDGLTFEIGVNVTRPEQVRGALDQGADGVGLMRTEFLFLERQTAPDEDEQYATYRALVEASNGRHLIIRTLDIGGDKQVPYLNLPHETNPFLGVRGLRLCLRRPDLFIPQLRALYRAAMHGPLWIMFPMVSTLDEAHRAVALAETVRAELDAPRVPLGIMVETPSAAVLADLFAEVVDFFSIGTNDLTQYTLAIDREHPEIAAQADSLHPAVLRLIRQTVDGARRHAKWVGVCGGLAGDPLGASILAGLGVDELSMSAGDIGAVKARLRASHGDALRALADRALACADVAAVRALPLPPLTASASAPAAVQEGA</sequence>
<evidence type="ECO:0000256" key="8">
    <source>
        <dbReference type="ARBA" id="ARBA00022553"/>
    </source>
</evidence>
<comment type="subcellular location">
    <subcellularLocation>
        <location evidence="3">Cytoplasm</location>
    </subcellularLocation>
</comment>
<keyword evidence="14" id="KW-0460">Magnesium</keyword>
<comment type="catalytic activity">
    <reaction evidence="1">
        <text>L-histidyl-[protein] + phosphoenolpyruvate = N(pros)-phospho-L-histidyl-[protein] + pyruvate</text>
        <dbReference type="Rhea" id="RHEA:23880"/>
        <dbReference type="Rhea" id="RHEA-COMP:9745"/>
        <dbReference type="Rhea" id="RHEA-COMP:9746"/>
        <dbReference type="ChEBI" id="CHEBI:15361"/>
        <dbReference type="ChEBI" id="CHEBI:29979"/>
        <dbReference type="ChEBI" id="CHEBI:58702"/>
        <dbReference type="ChEBI" id="CHEBI:64837"/>
        <dbReference type="EC" id="2.7.3.9"/>
    </reaction>
</comment>
<keyword evidence="19" id="KW-1185">Reference proteome</keyword>
<dbReference type="Pfam" id="PF05524">
    <property type="entry name" value="PEP-utilisers_N"/>
    <property type="match status" value="1"/>
</dbReference>
<dbReference type="InterPro" id="IPR000121">
    <property type="entry name" value="PEP_util_C"/>
</dbReference>
<evidence type="ECO:0000259" key="16">
    <source>
        <dbReference type="PROSITE" id="PS51094"/>
    </source>
</evidence>
<evidence type="ECO:0000256" key="1">
    <source>
        <dbReference type="ARBA" id="ARBA00000683"/>
    </source>
</evidence>
<dbReference type="InterPro" id="IPR035895">
    <property type="entry name" value="HPr-like_sf"/>
</dbReference>
<gene>
    <name evidence="18" type="primary">ptsP</name>
    <name evidence="18" type="ORF">OVY01_18000</name>
</gene>
<dbReference type="Pfam" id="PF00391">
    <property type="entry name" value="PEP-utilizers"/>
    <property type="match status" value="1"/>
</dbReference>
<evidence type="ECO:0000256" key="11">
    <source>
        <dbReference type="ARBA" id="ARBA00022683"/>
    </source>
</evidence>
<dbReference type="PROSITE" id="PS00369">
    <property type="entry name" value="PTS_HPR_HIS"/>
    <property type="match status" value="1"/>
</dbReference>
<dbReference type="CDD" id="cd00211">
    <property type="entry name" value="PTS_IIA_fru"/>
    <property type="match status" value="1"/>
</dbReference>
<evidence type="ECO:0000313" key="18">
    <source>
        <dbReference type="EMBL" id="MCY0389049.1"/>
    </source>
</evidence>
<evidence type="ECO:0000256" key="6">
    <source>
        <dbReference type="ARBA" id="ARBA00022448"/>
    </source>
</evidence>
<evidence type="ECO:0000256" key="14">
    <source>
        <dbReference type="ARBA" id="ARBA00022842"/>
    </source>
</evidence>
<evidence type="ECO:0000256" key="10">
    <source>
        <dbReference type="ARBA" id="ARBA00022679"/>
    </source>
</evidence>
<dbReference type="InterPro" id="IPR040442">
    <property type="entry name" value="Pyrv_kinase-like_dom_sf"/>
</dbReference>
<dbReference type="Pfam" id="PF00381">
    <property type="entry name" value="PTS-HPr"/>
    <property type="match status" value="1"/>
</dbReference>
<evidence type="ECO:0000256" key="9">
    <source>
        <dbReference type="ARBA" id="ARBA00022597"/>
    </source>
</evidence>
<dbReference type="PROSITE" id="PS00742">
    <property type="entry name" value="PEP_ENZYMES_2"/>
    <property type="match status" value="1"/>
</dbReference>
<dbReference type="InterPro" id="IPR050499">
    <property type="entry name" value="PEP-utilizing_PTS_enzyme"/>
</dbReference>
<proteinExistence type="inferred from homology"/>
<dbReference type="SUPFAM" id="SSF51621">
    <property type="entry name" value="Phosphoenolpyruvate/pyruvate domain"/>
    <property type="match status" value="1"/>
</dbReference>
<dbReference type="PROSITE" id="PS00370">
    <property type="entry name" value="PEP_ENZYMES_PHOS_SITE"/>
    <property type="match status" value="1"/>
</dbReference>
<dbReference type="Gene3D" id="3.20.20.60">
    <property type="entry name" value="Phosphoenolpyruvate-binding domains"/>
    <property type="match status" value="1"/>
</dbReference>
<dbReference type="PRINTS" id="PR00107">
    <property type="entry name" value="PHOSPHOCPHPR"/>
</dbReference>
<dbReference type="PANTHER" id="PTHR46244:SF6">
    <property type="entry name" value="PHOSPHOENOLPYRUVATE-PROTEIN PHOSPHOTRANSFERASE"/>
    <property type="match status" value="1"/>
</dbReference>
<dbReference type="EMBL" id="JAPMXC010000010">
    <property type="protein sequence ID" value="MCY0389049.1"/>
    <property type="molecule type" value="Genomic_DNA"/>
</dbReference>
<evidence type="ECO:0000256" key="2">
    <source>
        <dbReference type="ARBA" id="ARBA00001946"/>
    </source>
</evidence>
<evidence type="ECO:0000256" key="4">
    <source>
        <dbReference type="ARBA" id="ARBA00007837"/>
    </source>
</evidence>
<dbReference type="EC" id="2.7.3.9" evidence="5"/>
<dbReference type="InterPro" id="IPR002178">
    <property type="entry name" value="PTS_EIIA_type-2_dom"/>
</dbReference>
<dbReference type="PROSITE" id="PS51350">
    <property type="entry name" value="PTS_HPR_DOM"/>
    <property type="match status" value="1"/>
</dbReference>
<keyword evidence="15" id="KW-0175">Coiled coil</keyword>
<comment type="similarity">
    <text evidence="4">Belongs to the PEP-utilizing enzyme family.</text>
</comment>
<dbReference type="PANTHER" id="PTHR46244">
    <property type="entry name" value="PHOSPHOENOLPYRUVATE-PROTEIN PHOSPHOTRANSFERASE"/>
    <property type="match status" value="1"/>
</dbReference>